<sequence>MKVLIDNYDSFTYNLYQQIGAFDPEIIVVKNDEITLDDLKAMHPSHLILSPGPGRPEDSGISLAAARYFANRIPMLGVCMGLEVICEALGGQLKLAKTLMHGKSGQVTLDTTDPLFRNCPTEAMVARYHSLVCDGDSLPGIFNVPAYSADGDIMALTIPSMQIYGMQFHPESVMTEPGIGDQMIQNFLQASIASGATN</sequence>
<keyword evidence="4" id="KW-1185">Reference proteome</keyword>
<dbReference type="NCBIfam" id="TIGR00566">
    <property type="entry name" value="trpG_papA"/>
    <property type="match status" value="1"/>
</dbReference>
<organism evidence="3 4">
    <name type="scientific">Paucilactobacillus vaccinostercus DSM 20634</name>
    <dbReference type="NCBI Taxonomy" id="1423813"/>
    <lineage>
        <taxon>Bacteria</taxon>
        <taxon>Bacillati</taxon>
        <taxon>Bacillota</taxon>
        <taxon>Bacilli</taxon>
        <taxon>Lactobacillales</taxon>
        <taxon>Lactobacillaceae</taxon>
        <taxon>Paucilactobacillus</taxon>
    </lineage>
</organism>
<gene>
    <name evidence="3" type="ORF">FC26_GL001098</name>
</gene>
<dbReference type="FunFam" id="3.40.50.880:FF:000003">
    <property type="entry name" value="Anthranilate synthase component II"/>
    <property type="match status" value="1"/>
</dbReference>
<dbReference type="STRING" id="1423813.FC26_GL001098"/>
<keyword evidence="1" id="KW-0315">Glutamine amidotransferase</keyword>
<dbReference type="InterPro" id="IPR006221">
    <property type="entry name" value="TrpG/PapA_dom"/>
</dbReference>
<dbReference type="PRINTS" id="PR00099">
    <property type="entry name" value="CPSGATASE"/>
</dbReference>
<name>A0A0R2A8W1_9LACO</name>
<evidence type="ECO:0000256" key="1">
    <source>
        <dbReference type="ARBA" id="ARBA00022962"/>
    </source>
</evidence>
<reference evidence="3 4" key="1">
    <citation type="journal article" date="2015" name="Genome Announc.">
        <title>Expanding the biotechnology potential of lactobacilli through comparative genomics of 213 strains and associated genera.</title>
        <authorList>
            <person name="Sun Z."/>
            <person name="Harris H.M."/>
            <person name="McCann A."/>
            <person name="Guo C."/>
            <person name="Argimon S."/>
            <person name="Zhang W."/>
            <person name="Yang X."/>
            <person name="Jeffery I.B."/>
            <person name="Cooney J.C."/>
            <person name="Kagawa T.F."/>
            <person name="Liu W."/>
            <person name="Song Y."/>
            <person name="Salvetti E."/>
            <person name="Wrobel A."/>
            <person name="Rasinkangas P."/>
            <person name="Parkhill J."/>
            <person name="Rea M.C."/>
            <person name="O'Sullivan O."/>
            <person name="Ritari J."/>
            <person name="Douillard F.P."/>
            <person name="Paul Ross R."/>
            <person name="Yang R."/>
            <person name="Briner A.E."/>
            <person name="Felis G.E."/>
            <person name="de Vos W.M."/>
            <person name="Barrangou R."/>
            <person name="Klaenhammer T.R."/>
            <person name="Caufield P.W."/>
            <person name="Cui Y."/>
            <person name="Zhang H."/>
            <person name="O'Toole P.W."/>
        </authorList>
    </citation>
    <scope>NUCLEOTIDE SEQUENCE [LARGE SCALE GENOMIC DNA]</scope>
    <source>
        <strain evidence="3 4">DSM 20634</strain>
    </source>
</reference>
<feature type="domain" description="Glutamine amidotransferase" evidence="2">
    <location>
        <begin position="3"/>
        <end position="187"/>
    </location>
</feature>
<dbReference type="AlphaFoldDB" id="A0A0R2A8W1"/>
<dbReference type="RefSeq" id="WP_057778042.1">
    <property type="nucleotide sequence ID" value="NZ_AYYY01000014.1"/>
</dbReference>
<dbReference type="GO" id="GO:0004049">
    <property type="term" value="F:anthranilate synthase activity"/>
    <property type="evidence" value="ECO:0007669"/>
    <property type="project" value="TreeGrafter"/>
</dbReference>
<dbReference type="GO" id="GO:0000162">
    <property type="term" value="P:L-tryptophan biosynthetic process"/>
    <property type="evidence" value="ECO:0007669"/>
    <property type="project" value="TreeGrafter"/>
</dbReference>
<dbReference type="PRINTS" id="PR00096">
    <property type="entry name" value="GATASE"/>
</dbReference>
<evidence type="ECO:0000259" key="2">
    <source>
        <dbReference type="Pfam" id="PF00117"/>
    </source>
</evidence>
<dbReference type="OrthoDB" id="9804328at2"/>
<evidence type="ECO:0000313" key="4">
    <source>
        <dbReference type="Proteomes" id="UP000051733"/>
    </source>
</evidence>
<dbReference type="GO" id="GO:0005829">
    <property type="term" value="C:cytosol"/>
    <property type="evidence" value="ECO:0007669"/>
    <property type="project" value="TreeGrafter"/>
</dbReference>
<dbReference type="InterPro" id="IPR017926">
    <property type="entry name" value="GATASE"/>
</dbReference>
<accession>A0A0R2A8W1</accession>
<dbReference type="PRINTS" id="PR00097">
    <property type="entry name" value="ANTSNTHASEII"/>
</dbReference>
<protein>
    <submittedName>
        <fullName evidence="3">Anthranilate para-aminobenzoate synthase component II, TrpG</fullName>
    </submittedName>
</protein>
<evidence type="ECO:0000313" key="3">
    <source>
        <dbReference type="EMBL" id="KRM62020.1"/>
    </source>
</evidence>
<dbReference type="EMBL" id="AYYY01000014">
    <property type="protein sequence ID" value="KRM62020.1"/>
    <property type="molecule type" value="Genomic_DNA"/>
</dbReference>
<dbReference type="Pfam" id="PF00117">
    <property type="entry name" value="GATase"/>
    <property type="match status" value="1"/>
</dbReference>
<dbReference type="SUPFAM" id="SSF52317">
    <property type="entry name" value="Class I glutamine amidotransferase-like"/>
    <property type="match status" value="1"/>
</dbReference>
<dbReference type="PANTHER" id="PTHR43418:SF4">
    <property type="entry name" value="MULTIFUNCTIONAL TRYPTOPHAN BIOSYNTHESIS PROTEIN"/>
    <property type="match status" value="1"/>
</dbReference>
<dbReference type="PATRIC" id="fig|1423813.3.peg.1117"/>
<dbReference type="Proteomes" id="UP000051733">
    <property type="component" value="Unassembled WGS sequence"/>
</dbReference>
<comment type="caution">
    <text evidence="3">The sequence shown here is derived from an EMBL/GenBank/DDBJ whole genome shotgun (WGS) entry which is preliminary data.</text>
</comment>
<dbReference type="CDD" id="cd01743">
    <property type="entry name" value="GATase1_Anthranilate_Synthase"/>
    <property type="match status" value="1"/>
</dbReference>
<dbReference type="PROSITE" id="PS51273">
    <property type="entry name" value="GATASE_TYPE_1"/>
    <property type="match status" value="1"/>
</dbReference>
<dbReference type="InterPro" id="IPR050472">
    <property type="entry name" value="Anth_synth/Amidotransfase"/>
</dbReference>
<dbReference type="PANTHER" id="PTHR43418">
    <property type="entry name" value="MULTIFUNCTIONAL TRYPTOPHAN BIOSYNTHESIS PROTEIN-RELATED"/>
    <property type="match status" value="1"/>
</dbReference>
<dbReference type="Gene3D" id="3.40.50.880">
    <property type="match status" value="1"/>
</dbReference>
<proteinExistence type="predicted"/>
<dbReference type="InterPro" id="IPR029062">
    <property type="entry name" value="Class_I_gatase-like"/>
</dbReference>